<proteinExistence type="inferred from homology"/>
<dbReference type="InterPro" id="IPR005119">
    <property type="entry name" value="LysR_subst-bd"/>
</dbReference>
<evidence type="ECO:0000256" key="3">
    <source>
        <dbReference type="ARBA" id="ARBA00023125"/>
    </source>
</evidence>
<feature type="domain" description="LysR substrate-binding" evidence="6">
    <location>
        <begin position="77"/>
        <end position="209"/>
    </location>
</feature>
<dbReference type="RefSeq" id="WP_140459506.1">
    <property type="nucleotide sequence ID" value="NZ_BAABFI010000008.1"/>
</dbReference>
<dbReference type="GO" id="GO:0003700">
    <property type="term" value="F:DNA-binding transcription factor activity"/>
    <property type="evidence" value="ECO:0007669"/>
    <property type="project" value="TreeGrafter"/>
</dbReference>
<evidence type="ECO:0000256" key="4">
    <source>
        <dbReference type="ARBA" id="ARBA00023163"/>
    </source>
</evidence>
<reference evidence="7 10" key="2">
    <citation type="submission" date="2021-01" db="EMBL/GenBank/DDBJ databases">
        <title>Whole genome shotgun sequence of Cellulomonas oligotrophica NBRC 109435.</title>
        <authorList>
            <person name="Komaki H."/>
            <person name="Tamura T."/>
        </authorList>
    </citation>
    <scope>NUCLEOTIDE SEQUENCE [LARGE SCALE GENOMIC DNA]</scope>
    <source>
        <strain evidence="7 10">NBRC 109435</strain>
    </source>
</reference>
<evidence type="ECO:0000313" key="8">
    <source>
        <dbReference type="EMBL" id="NYD87036.1"/>
    </source>
</evidence>
<feature type="region of interest" description="Disordered" evidence="5">
    <location>
        <begin position="205"/>
        <end position="258"/>
    </location>
</feature>
<dbReference type="GO" id="GO:0032993">
    <property type="term" value="C:protein-DNA complex"/>
    <property type="evidence" value="ECO:0007669"/>
    <property type="project" value="TreeGrafter"/>
</dbReference>
<comment type="caution">
    <text evidence="8">The sequence shown here is derived from an EMBL/GenBank/DDBJ whole genome shotgun (WGS) entry which is preliminary data.</text>
</comment>
<protein>
    <submittedName>
        <fullName evidence="8">DNA-binding transcriptional LysR family regulator</fullName>
    </submittedName>
</protein>
<comment type="similarity">
    <text evidence="1">Belongs to the LysR transcriptional regulatory family.</text>
</comment>
<organism evidence="8 9">
    <name type="scientific">Cellulomonas oligotrophica</name>
    <dbReference type="NCBI Taxonomy" id="931536"/>
    <lineage>
        <taxon>Bacteria</taxon>
        <taxon>Bacillati</taxon>
        <taxon>Actinomycetota</taxon>
        <taxon>Actinomycetes</taxon>
        <taxon>Micrococcales</taxon>
        <taxon>Cellulomonadaceae</taxon>
        <taxon>Cellulomonas</taxon>
    </lineage>
</organism>
<keyword evidence="3 8" id="KW-0238">DNA-binding</keyword>
<sequence length="258" mass="27130">MRLWLVPGVTPDRWLKVWAQRLPDDPLDVVRGGSHEAVEAVLAGDVDAAVVRLPPVDPTTGDRLDAPVPPGLAPATPSTRDGWAVVPLWTEDTVVVVPKEHVVTVVDQVDAADLADEPLVVPADDALGWLPPGHDADVTQAPDVATAVSLVASEVGVLVLPAALARAHRDEGTTVRPVPDAPGSPLALVWRVDAEHPHAQELVGILRGRTSASSRGTAAPDPEPRPARKATPPPARGRRTATGRPSPSRTGKGRPRNH</sequence>
<evidence type="ECO:0000259" key="6">
    <source>
        <dbReference type="Pfam" id="PF03466"/>
    </source>
</evidence>
<accession>A0A7Y9JYL1</accession>
<evidence type="ECO:0000313" key="7">
    <source>
        <dbReference type="EMBL" id="GIG32178.1"/>
    </source>
</evidence>
<dbReference type="Gene3D" id="3.40.190.10">
    <property type="entry name" value="Periplasmic binding protein-like II"/>
    <property type="match status" value="2"/>
</dbReference>
<dbReference type="SUPFAM" id="SSF53850">
    <property type="entry name" value="Periplasmic binding protein-like II"/>
    <property type="match status" value="1"/>
</dbReference>
<evidence type="ECO:0000256" key="2">
    <source>
        <dbReference type="ARBA" id="ARBA00023015"/>
    </source>
</evidence>
<evidence type="ECO:0000313" key="10">
    <source>
        <dbReference type="Proteomes" id="UP000618382"/>
    </source>
</evidence>
<evidence type="ECO:0000256" key="1">
    <source>
        <dbReference type="ARBA" id="ARBA00009437"/>
    </source>
</evidence>
<dbReference type="EMBL" id="JACCBK010000001">
    <property type="protein sequence ID" value="NYD87036.1"/>
    <property type="molecule type" value="Genomic_DNA"/>
</dbReference>
<dbReference type="Proteomes" id="UP000618382">
    <property type="component" value="Unassembled WGS sequence"/>
</dbReference>
<dbReference type="PANTHER" id="PTHR30346:SF0">
    <property type="entry name" value="HCA OPERON TRANSCRIPTIONAL ACTIVATOR HCAR"/>
    <property type="match status" value="1"/>
</dbReference>
<dbReference type="Gene3D" id="3.40.190.290">
    <property type="match status" value="1"/>
</dbReference>
<dbReference type="EMBL" id="BONN01000003">
    <property type="protein sequence ID" value="GIG32178.1"/>
    <property type="molecule type" value="Genomic_DNA"/>
</dbReference>
<dbReference type="PANTHER" id="PTHR30346">
    <property type="entry name" value="TRANSCRIPTIONAL DUAL REGULATOR HCAR-RELATED"/>
    <property type="match status" value="1"/>
</dbReference>
<evidence type="ECO:0000256" key="5">
    <source>
        <dbReference type="SAM" id="MobiDB-lite"/>
    </source>
</evidence>
<keyword evidence="2" id="KW-0805">Transcription regulation</keyword>
<dbReference type="GO" id="GO:0003677">
    <property type="term" value="F:DNA binding"/>
    <property type="evidence" value="ECO:0007669"/>
    <property type="project" value="UniProtKB-KW"/>
</dbReference>
<gene>
    <name evidence="8" type="ORF">BKA21_002585</name>
    <name evidence="7" type="ORF">Col01nite_13370</name>
</gene>
<reference evidence="8 9" key="1">
    <citation type="submission" date="2020-07" db="EMBL/GenBank/DDBJ databases">
        <title>Sequencing the genomes of 1000 actinobacteria strains.</title>
        <authorList>
            <person name="Klenk H.-P."/>
        </authorList>
    </citation>
    <scope>NUCLEOTIDE SEQUENCE [LARGE SCALE GENOMIC DNA]</scope>
    <source>
        <strain evidence="8 9">DSM 24482</strain>
    </source>
</reference>
<evidence type="ECO:0000313" key="9">
    <source>
        <dbReference type="Proteomes" id="UP000577956"/>
    </source>
</evidence>
<keyword evidence="4" id="KW-0804">Transcription</keyword>
<name>A0A7Y9JYL1_9CELL</name>
<dbReference type="Pfam" id="PF03466">
    <property type="entry name" value="LysR_substrate"/>
    <property type="match status" value="1"/>
</dbReference>
<dbReference type="Proteomes" id="UP000577956">
    <property type="component" value="Unassembled WGS sequence"/>
</dbReference>
<keyword evidence="10" id="KW-1185">Reference proteome</keyword>
<dbReference type="AlphaFoldDB" id="A0A7Y9JYL1"/>
<feature type="region of interest" description="Disordered" evidence="5">
    <location>
        <begin position="57"/>
        <end position="77"/>
    </location>
</feature>